<dbReference type="RefSeq" id="WP_064087526.1">
    <property type="nucleotide sequence ID" value="NZ_JAWFMW010000158.1"/>
</dbReference>
<sequence length="184" mass="20624">METLNFTREQIVWQEVPGEVSLAFLFSGCPLRCKGCHSADSWKGCLGTELTAEYLQSRLERYRGLISCVLFMGGEWLPEKLLPLLAQVREAGLNTCLYTGLEQDELERASIAIIPQLTYLKTGRWKMELGGLDSPHTNQRFIDLRSGEVLNHLFVKDTPAARPKIIPLVHTPQPAAEGARFQPA</sequence>
<name>A0A1A9RLW8_EIKCO</name>
<dbReference type="OrthoDB" id="9782387at2"/>
<dbReference type="GO" id="GO:0051539">
    <property type="term" value="F:4 iron, 4 sulfur cluster binding"/>
    <property type="evidence" value="ECO:0007669"/>
    <property type="project" value="UniProtKB-KW"/>
</dbReference>
<gene>
    <name evidence="7" type="ORF">A7P90_03885</name>
</gene>
<evidence type="ECO:0000256" key="6">
    <source>
        <dbReference type="ARBA" id="ARBA00023014"/>
    </source>
</evidence>
<organism evidence="7 8">
    <name type="scientific">Eikenella corrodens</name>
    <dbReference type="NCBI Taxonomy" id="539"/>
    <lineage>
        <taxon>Bacteria</taxon>
        <taxon>Pseudomonadati</taxon>
        <taxon>Pseudomonadota</taxon>
        <taxon>Betaproteobacteria</taxon>
        <taxon>Neisseriales</taxon>
        <taxon>Neisseriaceae</taxon>
        <taxon>Eikenella</taxon>
    </lineage>
</organism>
<dbReference type="PANTHER" id="PTHR30352">
    <property type="entry name" value="PYRUVATE FORMATE-LYASE-ACTIVATING ENZYME"/>
    <property type="match status" value="1"/>
</dbReference>
<protein>
    <submittedName>
        <fullName evidence="7">Anaerobic ribonucleoside-triphosphate reductase activating protein</fullName>
    </submittedName>
</protein>
<dbReference type="InterPro" id="IPR013785">
    <property type="entry name" value="Aldolase_TIM"/>
</dbReference>
<evidence type="ECO:0000256" key="2">
    <source>
        <dbReference type="ARBA" id="ARBA00022485"/>
    </source>
</evidence>
<accession>A0A1A9RLW8</accession>
<reference evidence="8" key="1">
    <citation type="submission" date="2016-05" db="EMBL/GenBank/DDBJ databases">
        <title>Draft genome of Corynebacterium afermentans subsp. afermentans LCDC 88199T.</title>
        <authorList>
            <person name="Bernier A.-M."/>
            <person name="Bernard K."/>
        </authorList>
    </citation>
    <scope>NUCLEOTIDE SEQUENCE [LARGE SCALE GENOMIC DNA]</scope>
    <source>
        <strain evidence="8">NML04-0072</strain>
    </source>
</reference>
<dbReference type="InterPro" id="IPR014191">
    <property type="entry name" value="Anaer_RNR_activator"/>
</dbReference>
<dbReference type="SFLD" id="SFLDS00029">
    <property type="entry name" value="Radical_SAM"/>
    <property type="match status" value="1"/>
</dbReference>
<evidence type="ECO:0000313" key="8">
    <source>
        <dbReference type="Proteomes" id="UP000077589"/>
    </source>
</evidence>
<evidence type="ECO:0000256" key="1">
    <source>
        <dbReference type="ARBA" id="ARBA00001966"/>
    </source>
</evidence>
<evidence type="ECO:0000256" key="5">
    <source>
        <dbReference type="ARBA" id="ARBA00023004"/>
    </source>
</evidence>
<dbReference type="InterPro" id="IPR034457">
    <property type="entry name" value="Organic_radical-activating"/>
</dbReference>
<dbReference type="InterPro" id="IPR007197">
    <property type="entry name" value="rSAM"/>
</dbReference>
<dbReference type="GO" id="GO:0046872">
    <property type="term" value="F:metal ion binding"/>
    <property type="evidence" value="ECO:0007669"/>
    <property type="project" value="UniProtKB-KW"/>
</dbReference>
<dbReference type="SUPFAM" id="SSF102114">
    <property type="entry name" value="Radical SAM enzymes"/>
    <property type="match status" value="1"/>
</dbReference>
<keyword evidence="2" id="KW-0004">4Fe-4S</keyword>
<dbReference type="GO" id="GO:0004748">
    <property type="term" value="F:ribonucleoside-diphosphate reductase activity, thioredoxin disulfide as acceptor"/>
    <property type="evidence" value="ECO:0007669"/>
    <property type="project" value="TreeGrafter"/>
</dbReference>
<comment type="caution">
    <text evidence="7">The sequence shown here is derived from an EMBL/GenBank/DDBJ whole genome shotgun (WGS) entry which is preliminary data.</text>
</comment>
<keyword evidence="5" id="KW-0408">Iron</keyword>
<comment type="cofactor">
    <cofactor evidence="1">
        <name>[4Fe-4S] cluster</name>
        <dbReference type="ChEBI" id="CHEBI:49883"/>
    </cofactor>
</comment>
<keyword evidence="4" id="KW-0479">Metal-binding</keyword>
<keyword evidence="3" id="KW-0949">S-adenosyl-L-methionine</keyword>
<dbReference type="Pfam" id="PF13353">
    <property type="entry name" value="Fer4_12"/>
    <property type="match status" value="1"/>
</dbReference>
<dbReference type="STRING" id="539.A7P85_05135"/>
<proteinExistence type="predicted"/>
<evidence type="ECO:0000313" key="7">
    <source>
        <dbReference type="EMBL" id="OAM20516.1"/>
    </source>
</evidence>
<evidence type="ECO:0000256" key="4">
    <source>
        <dbReference type="ARBA" id="ARBA00022723"/>
    </source>
</evidence>
<dbReference type="Proteomes" id="UP000077589">
    <property type="component" value="Unassembled WGS sequence"/>
</dbReference>
<dbReference type="NCBIfam" id="TIGR02826">
    <property type="entry name" value="RNR_activ_nrdG3"/>
    <property type="match status" value="1"/>
</dbReference>
<dbReference type="EMBL" id="LXSG01000024">
    <property type="protein sequence ID" value="OAM20516.1"/>
    <property type="molecule type" value="Genomic_DNA"/>
</dbReference>
<dbReference type="PANTHER" id="PTHR30352:SF2">
    <property type="entry name" value="ANAEROBIC RIBONUCLEOSIDE-TRIPHOSPHATE REDUCTASE-ACTIVATING PROTEIN"/>
    <property type="match status" value="1"/>
</dbReference>
<evidence type="ECO:0000256" key="3">
    <source>
        <dbReference type="ARBA" id="ARBA00022691"/>
    </source>
</evidence>
<dbReference type="InterPro" id="IPR058240">
    <property type="entry name" value="rSAM_sf"/>
</dbReference>
<dbReference type="Gene3D" id="3.20.20.70">
    <property type="entry name" value="Aldolase class I"/>
    <property type="match status" value="1"/>
</dbReference>
<keyword evidence="6" id="KW-0411">Iron-sulfur</keyword>
<dbReference type="AlphaFoldDB" id="A0A1A9RLW8"/>